<dbReference type="PANTHER" id="PTHR30411">
    <property type="entry name" value="CYTOPLASMIC PROTEIN"/>
    <property type="match status" value="1"/>
</dbReference>
<comment type="caution">
    <text evidence="2">The sequence shown here is derived from an EMBL/GenBank/DDBJ whole genome shotgun (WGS) entry which is preliminary data.</text>
</comment>
<dbReference type="GO" id="GO:0002161">
    <property type="term" value="F:aminoacyl-tRNA deacylase activity"/>
    <property type="evidence" value="ECO:0007669"/>
    <property type="project" value="InterPro"/>
</dbReference>
<gene>
    <name evidence="2" type="ORF">FHS89_000730</name>
</gene>
<dbReference type="AlphaFoldDB" id="A0A840WWN4"/>
<sequence>MSKSVKRVRAALGAADLPDTIQEMPDSTRTAVDAAAACGCTVAQIVKSMIFATEDGAFVLFLTAGDNQVDPAKAAKIIGAPLSRAEPNALRSYTGFAIGGVAPIGHLNPVTCVMDPDLMQHDTVWAAAGTPRHVFSIAPDVLQRITGARVESFTA</sequence>
<protein>
    <submittedName>
        <fullName evidence="2">Prolyl-tRNA editing enzyme YbaK/EbsC (Cys-tRNA(Pro) deacylase)</fullName>
    </submittedName>
</protein>
<dbReference type="SUPFAM" id="SSF55826">
    <property type="entry name" value="YbaK/ProRS associated domain"/>
    <property type="match status" value="1"/>
</dbReference>
<dbReference type="PANTHER" id="PTHR30411:SF1">
    <property type="entry name" value="CYTOPLASMIC PROTEIN"/>
    <property type="match status" value="1"/>
</dbReference>
<accession>A0A840WWN4</accession>
<dbReference type="Pfam" id="PF04073">
    <property type="entry name" value="tRNA_edit"/>
    <property type="match status" value="1"/>
</dbReference>
<dbReference type="Gene3D" id="3.90.960.10">
    <property type="entry name" value="YbaK/aminoacyl-tRNA synthetase-associated domain"/>
    <property type="match status" value="1"/>
</dbReference>
<evidence type="ECO:0000259" key="1">
    <source>
        <dbReference type="Pfam" id="PF04073"/>
    </source>
</evidence>
<dbReference type="InterPro" id="IPR007214">
    <property type="entry name" value="YbaK/aa-tRNA-synth-assoc-dom"/>
</dbReference>
<dbReference type="Proteomes" id="UP000553766">
    <property type="component" value="Unassembled WGS sequence"/>
</dbReference>
<dbReference type="EMBL" id="JACIJS010000002">
    <property type="protein sequence ID" value="MBB5514724.1"/>
    <property type="molecule type" value="Genomic_DNA"/>
</dbReference>
<feature type="domain" description="YbaK/aminoacyl-tRNA synthetase-associated" evidence="1">
    <location>
        <begin position="27"/>
        <end position="144"/>
    </location>
</feature>
<reference evidence="2 3" key="1">
    <citation type="submission" date="2020-08" db="EMBL/GenBank/DDBJ databases">
        <title>Genomic Encyclopedia of Type Strains, Phase IV (KMG-IV): sequencing the most valuable type-strain genomes for metagenomic binning, comparative biology and taxonomic classification.</title>
        <authorList>
            <person name="Goeker M."/>
        </authorList>
    </citation>
    <scope>NUCLEOTIDE SEQUENCE [LARGE SCALE GENOMIC DNA]</scope>
    <source>
        <strain evidence="2 3">DSM 103377</strain>
    </source>
</reference>
<keyword evidence="3" id="KW-1185">Reference proteome</keyword>
<dbReference type="CDD" id="cd04333">
    <property type="entry name" value="ProX_deacylase"/>
    <property type="match status" value="1"/>
</dbReference>
<evidence type="ECO:0000313" key="3">
    <source>
        <dbReference type="Proteomes" id="UP000553766"/>
    </source>
</evidence>
<organism evidence="2 3">
    <name type="scientific">Rubricella aquisinus</name>
    <dbReference type="NCBI Taxonomy" id="2028108"/>
    <lineage>
        <taxon>Bacteria</taxon>
        <taxon>Pseudomonadati</taxon>
        <taxon>Pseudomonadota</taxon>
        <taxon>Alphaproteobacteria</taxon>
        <taxon>Rhodobacterales</taxon>
        <taxon>Paracoccaceae</taxon>
        <taxon>Rubricella</taxon>
    </lineage>
</organism>
<dbReference type="RefSeq" id="WP_184008631.1">
    <property type="nucleotide sequence ID" value="NZ_JACIJS010000002.1"/>
</dbReference>
<dbReference type="InterPro" id="IPR036754">
    <property type="entry name" value="YbaK/aa-tRNA-synt-asso_dom_sf"/>
</dbReference>
<name>A0A840WWN4_9RHOB</name>
<evidence type="ECO:0000313" key="2">
    <source>
        <dbReference type="EMBL" id="MBB5514724.1"/>
    </source>
</evidence>
<proteinExistence type="predicted"/>